<proteinExistence type="predicted"/>
<dbReference type="AlphaFoldDB" id="A0A2U3DZ22"/>
<protein>
    <submittedName>
        <fullName evidence="3">Uncharacterized protein</fullName>
    </submittedName>
</protein>
<name>A0A2U3DZ22_PURLI</name>
<reference evidence="2 5" key="4">
    <citation type="journal article" date="2024" name="Microbiol. Resour. Announc.">
        <title>Genome annotations for the ascomycete fungi Trichoderma harzianum, Trichoderma aggressivum, and Purpureocillium lilacinum.</title>
        <authorList>
            <person name="Beijen E.P.W."/>
            <person name="Ohm R.A."/>
        </authorList>
    </citation>
    <scope>NUCLEOTIDE SEQUENCE [LARGE SCALE GENOMIC DNA]</scope>
    <source>
        <strain evidence="2 5">CBS 150709</strain>
    </source>
</reference>
<evidence type="ECO:0000313" key="4">
    <source>
        <dbReference type="Proteomes" id="UP000245956"/>
    </source>
</evidence>
<reference evidence="2" key="3">
    <citation type="submission" date="2023-11" db="EMBL/GenBank/DDBJ databases">
        <authorList>
            <person name="Beijen E."/>
            <person name="Ohm R.A."/>
        </authorList>
    </citation>
    <scope>NUCLEOTIDE SEQUENCE</scope>
    <source>
        <strain evidence="2">CBS 150709</strain>
    </source>
</reference>
<comment type="caution">
    <text evidence="3">The sequence shown here is derived from an EMBL/GenBank/DDBJ whole genome shotgun (WGS) entry which is preliminary data.</text>
</comment>
<sequence>MAGHRTSLAPPKVPALSISYLQAHCRQPATGATGDDGWTCTTSLETALSSTHSRPLQHLAQRQAEKRSAARVETSHLFPLLHLDQHGNVGRGEPSSSRVMCLRGPHPSHPQRLQRSDKNTGFRCFRARTGRDLPTQQWKKTGRSRAKRDEPGGAPEGPPGGSTDGVRLFQAAVRGGCRCPLAVGASVSHSAGATCKAPAEAEVGERFGSSWPRAPLAEPPPPIHSVSNLSFPRLHGFHSLHLPSFRRPDEGQACLLLSFPSARTARPVSLPVLTVIMRRSYRITTARLLQGQGGRVWTRQKTAVILYVAGAGAAAAAAAAGASAHKARQPTRLLQVSRWPNLSDISPRQSFLLSRLVSLRSRIITIAPARPSLPFPVAGVRPICPSTATPGGLIMPVWAATAARALHTYIALLADLNDGSFFLPSERDGDADALPLPTMRVPEREGRQGAAPSIHRSTRRDGTRHALRGCRRCFSAVRDRESDAA</sequence>
<reference evidence="3" key="1">
    <citation type="submission" date="2015-05" db="EMBL/GenBank/DDBJ databases">
        <authorList>
            <person name="Wang D.B."/>
            <person name="Wang M."/>
        </authorList>
    </citation>
    <scope>NUCLEOTIDE SEQUENCE</scope>
    <source>
        <strain evidence="3">36-1</strain>
    </source>
</reference>
<evidence type="ECO:0000313" key="5">
    <source>
        <dbReference type="Proteomes" id="UP001287286"/>
    </source>
</evidence>
<accession>A0A2U3DZ22</accession>
<keyword evidence="5" id="KW-1185">Reference proteome</keyword>
<evidence type="ECO:0000313" key="3">
    <source>
        <dbReference type="EMBL" id="PWI67493.1"/>
    </source>
</evidence>
<gene>
    <name evidence="3" type="ORF">PCL_02847</name>
    <name evidence="2" type="ORF">Purlil1_6868</name>
</gene>
<organism evidence="3 4">
    <name type="scientific">Purpureocillium lilacinum</name>
    <name type="common">Paecilomyces lilacinus</name>
    <dbReference type="NCBI Taxonomy" id="33203"/>
    <lineage>
        <taxon>Eukaryota</taxon>
        <taxon>Fungi</taxon>
        <taxon>Dikarya</taxon>
        <taxon>Ascomycota</taxon>
        <taxon>Pezizomycotina</taxon>
        <taxon>Sordariomycetes</taxon>
        <taxon>Hypocreomycetidae</taxon>
        <taxon>Hypocreales</taxon>
        <taxon>Ophiocordycipitaceae</taxon>
        <taxon>Purpureocillium</taxon>
    </lineage>
</organism>
<dbReference type="Proteomes" id="UP000245956">
    <property type="component" value="Unassembled WGS sequence"/>
</dbReference>
<reference evidence="3 4" key="2">
    <citation type="journal article" date="2016" name="Front. Microbiol.">
        <title>Genome and transcriptome sequences reveal the specific parasitism of the nematophagous Purpureocillium lilacinum 36-1.</title>
        <authorList>
            <person name="Xie J."/>
            <person name="Li S."/>
            <person name="Mo C."/>
            <person name="Xiao X."/>
            <person name="Peng D."/>
            <person name="Wang G."/>
            <person name="Xiao Y."/>
        </authorList>
    </citation>
    <scope>NUCLEOTIDE SEQUENCE [LARGE SCALE GENOMIC DNA]</scope>
    <source>
        <strain evidence="3 4">36-1</strain>
    </source>
</reference>
<dbReference type="Proteomes" id="UP001287286">
    <property type="component" value="Unassembled WGS sequence"/>
</dbReference>
<feature type="region of interest" description="Disordered" evidence="1">
    <location>
        <begin position="104"/>
        <end position="166"/>
    </location>
</feature>
<evidence type="ECO:0000313" key="2">
    <source>
        <dbReference type="EMBL" id="KAK4088657.1"/>
    </source>
</evidence>
<evidence type="ECO:0000256" key="1">
    <source>
        <dbReference type="SAM" id="MobiDB-lite"/>
    </source>
</evidence>
<dbReference type="EMBL" id="LCWV01000018">
    <property type="protein sequence ID" value="PWI67493.1"/>
    <property type="molecule type" value="Genomic_DNA"/>
</dbReference>
<dbReference type="EMBL" id="JAWRVI010000023">
    <property type="protein sequence ID" value="KAK4088657.1"/>
    <property type="molecule type" value="Genomic_DNA"/>
</dbReference>